<dbReference type="PANTHER" id="PTHR36840">
    <property type="entry name" value="BLL5714 PROTEIN"/>
    <property type="match status" value="1"/>
</dbReference>
<dbReference type="AlphaFoldDB" id="A0A8J3AJS8"/>
<protein>
    <submittedName>
        <fullName evidence="2">Membrane protein</fullName>
    </submittedName>
</protein>
<feature type="transmembrane region" description="Helical" evidence="1">
    <location>
        <begin position="133"/>
        <end position="150"/>
    </location>
</feature>
<feature type="transmembrane region" description="Helical" evidence="1">
    <location>
        <begin position="397"/>
        <end position="430"/>
    </location>
</feature>
<proteinExistence type="predicted"/>
<accession>A0A8J3AJS8</accession>
<dbReference type="Proteomes" id="UP000619536">
    <property type="component" value="Unassembled WGS sequence"/>
</dbReference>
<evidence type="ECO:0000313" key="2">
    <source>
        <dbReference type="EMBL" id="GGI14999.1"/>
    </source>
</evidence>
<gene>
    <name evidence="2" type="ORF">GCM10007377_13720</name>
</gene>
<dbReference type="PANTHER" id="PTHR36840:SF1">
    <property type="entry name" value="BLL5714 PROTEIN"/>
    <property type="match status" value="1"/>
</dbReference>
<dbReference type="Pfam" id="PF06772">
    <property type="entry name" value="LtrA"/>
    <property type="match status" value="1"/>
</dbReference>
<reference evidence="2" key="2">
    <citation type="submission" date="2020-09" db="EMBL/GenBank/DDBJ databases">
        <authorList>
            <person name="Sun Q."/>
            <person name="Sedlacek I."/>
        </authorList>
    </citation>
    <scope>NUCLEOTIDE SEQUENCE</scope>
    <source>
        <strain evidence="2">CCM 8606</strain>
    </source>
</reference>
<keyword evidence="1" id="KW-0472">Membrane</keyword>
<evidence type="ECO:0000256" key="1">
    <source>
        <dbReference type="SAM" id="Phobius"/>
    </source>
</evidence>
<dbReference type="RefSeq" id="WP_188355542.1">
    <property type="nucleotide sequence ID" value="NZ_BMDH01000004.1"/>
</dbReference>
<evidence type="ECO:0000313" key="3">
    <source>
        <dbReference type="Proteomes" id="UP000619536"/>
    </source>
</evidence>
<reference evidence="2" key="1">
    <citation type="journal article" date="2014" name="Int. J. Syst. Evol. Microbiol.">
        <title>Complete genome sequence of Corynebacterium casei LMG S-19264T (=DSM 44701T), isolated from a smear-ripened cheese.</title>
        <authorList>
            <consortium name="US DOE Joint Genome Institute (JGI-PGF)"/>
            <person name="Walter F."/>
            <person name="Albersmeier A."/>
            <person name="Kalinowski J."/>
            <person name="Ruckert C."/>
        </authorList>
    </citation>
    <scope>NUCLEOTIDE SEQUENCE</scope>
    <source>
        <strain evidence="2">CCM 8606</strain>
    </source>
</reference>
<feature type="transmembrane region" description="Helical" evidence="1">
    <location>
        <begin position="194"/>
        <end position="213"/>
    </location>
</feature>
<comment type="caution">
    <text evidence="2">The sequence shown here is derived from an EMBL/GenBank/DDBJ whole genome shotgun (WGS) entry which is preliminary data.</text>
</comment>
<keyword evidence="1" id="KW-0812">Transmembrane</keyword>
<organism evidence="2 3">
    <name type="scientific">Galliscardovia ingluviei</name>
    <dbReference type="NCBI Taxonomy" id="1769422"/>
    <lineage>
        <taxon>Bacteria</taxon>
        <taxon>Bacillati</taxon>
        <taxon>Actinomycetota</taxon>
        <taxon>Actinomycetes</taxon>
        <taxon>Bifidobacteriales</taxon>
        <taxon>Bifidobacteriaceae</taxon>
        <taxon>Galliscardovia</taxon>
    </lineage>
</organism>
<feature type="transmembrane region" description="Helical" evidence="1">
    <location>
        <begin position="43"/>
        <end position="61"/>
    </location>
</feature>
<feature type="transmembrane region" description="Helical" evidence="1">
    <location>
        <begin position="73"/>
        <end position="90"/>
    </location>
</feature>
<feature type="transmembrane region" description="Helical" evidence="1">
    <location>
        <begin position="259"/>
        <end position="279"/>
    </location>
</feature>
<feature type="transmembrane region" description="Helical" evidence="1">
    <location>
        <begin position="326"/>
        <end position="349"/>
    </location>
</feature>
<sequence length="444" mass="50007">MTQQSQVQAQSTIQSHTPRRFALTPMVPRDPQEPHRVASVLELFFDLVFVIAVSTAGASAHHSIVREHSIQPIIMYLLAFEFIWWAWTNFSWFASSFDTDDWLYRLLTFVQMLGVLVLAAGIEPMFTAFDCRLAALGYVIMRIALVTQWLRAWLTPHPQAQQAQSQHTQALQTQSQESALPTQHLAQQRAKHAAKLYAVGIFVLQIFWLLWAFAMHPGPLMYIALALLVVAEWAVPAVAEYHGPTLWHPHHITERYGLFTIILLGESLLSSATALLEALHEGEHLGALLTVCLATFIISACLWWIYFWPTHHHAITSFRQVFMYAYSHYIIFASIGALSIGTELIVDYIKGDNAVFAMPQLSIRLVYCLPIAFAVLVTWFVVAFAQVPSPARWGITVLMLVLLVCGCIAVPLPYIVLLPMIIMMLIVGILISQTQHAKQLQPTE</sequence>
<keyword evidence="3" id="KW-1185">Reference proteome</keyword>
<dbReference type="EMBL" id="BMDH01000004">
    <property type="protein sequence ID" value="GGI14999.1"/>
    <property type="molecule type" value="Genomic_DNA"/>
</dbReference>
<feature type="transmembrane region" description="Helical" evidence="1">
    <location>
        <begin position="361"/>
        <end position="385"/>
    </location>
</feature>
<dbReference type="InterPro" id="IPR010640">
    <property type="entry name" value="Low_temperature_requirement_A"/>
</dbReference>
<name>A0A8J3AJS8_9BIFI</name>
<feature type="transmembrane region" description="Helical" evidence="1">
    <location>
        <begin position="286"/>
        <end position="306"/>
    </location>
</feature>
<keyword evidence="1" id="KW-1133">Transmembrane helix</keyword>
<feature type="transmembrane region" description="Helical" evidence="1">
    <location>
        <begin position="102"/>
        <end position="121"/>
    </location>
</feature>